<keyword evidence="8" id="KW-1185">Reference proteome</keyword>
<dbReference type="STRING" id="236234.A0A1J9RV96"/>
<dbReference type="Gene3D" id="3.90.1590.10">
    <property type="entry name" value="glutathione-dependent formaldehyde- activating enzyme (gfa)"/>
    <property type="match status" value="1"/>
</dbReference>
<reference evidence="7 8" key="1">
    <citation type="submission" date="2016-10" db="EMBL/GenBank/DDBJ databases">
        <title>Proteomics and genomics reveal pathogen-plant mechanisms compatible with a hemibiotrophic lifestyle of Diplodia corticola.</title>
        <authorList>
            <person name="Fernandes I."/>
            <person name="De Jonge R."/>
            <person name="Van De Peer Y."/>
            <person name="Devreese B."/>
            <person name="Alves A."/>
            <person name="Esteves A.C."/>
        </authorList>
    </citation>
    <scope>NUCLEOTIDE SEQUENCE [LARGE SCALE GENOMIC DNA]</scope>
    <source>
        <strain evidence="7 8">CBS 112549</strain>
    </source>
</reference>
<protein>
    <submittedName>
        <fullName evidence="7">Aldehyde-activating protein</fullName>
    </submittedName>
</protein>
<comment type="caution">
    <text evidence="7">The sequence shown here is derived from an EMBL/GenBank/DDBJ whole genome shotgun (WGS) entry which is preliminary data.</text>
</comment>
<dbReference type="GeneID" id="31015652"/>
<feature type="region of interest" description="Disordered" evidence="5">
    <location>
        <begin position="54"/>
        <end position="73"/>
    </location>
</feature>
<dbReference type="EMBL" id="MNUE01000039">
    <property type="protein sequence ID" value="OJD32319.1"/>
    <property type="molecule type" value="Genomic_DNA"/>
</dbReference>
<dbReference type="RefSeq" id="XP_020128579.1">
    <property type="nucleotide sequence ID" value="XM_020275391.1"/>
</dbReference>
<evidence type="ECO:0000313" key="8">
    <source>
        <dbReference type="Proteomes" id="UP000183809"/>
    </source>
</evidence>
<proteinExistence type="inferred from homology"/>
<dbReference type="Pfam" id="PF04828">
    <property type="entry name" value="GFA"/>
    <property type="match status" value="1"/>
</dbReference>
<evidence type="ECO:0000256" key="3">
    <source>
        <dbReference type="ARBA" id="ARBA00022833"/>
    </source>
</evidence>
<dbReference type="InterPro" id="IPR011057">
    <property type="entry name" value="Mss4-like_sf"/>
</dbReference>
<keyword evidence="4" id="KW-0456">Lyase</keyword>
<accession>A0A1J9RV96</accession>
<evidence type="ECO:0000256" key="2">
    <source>
        <dbReference type="ARBA" id="ARBA00022723"/>
    </source>
</evidence>
<comment type="similarity">
    <text evidence="1">Belongs to the Gfa family.</text>
</comment>
<evidence type="ECO:0000256" key="4">
    <source>
        <dbReference type="ARBA" id="ARBA00023239"/>
    </source>
</evidence>
<sequence>MPPTHTGGCECGAVRYAFASAPVHVSLCHCASCKRSTGSTHTHTLIIPAASFTPNTTANTNTTNTDSNNDTNHTAKIYTRTSDSGREVRSHFCGACGTTMWAESDVGAAAGGAAAGGTDGGGGVLAVRAGTLDDLGLNEKEGWRPGTELYCRDRYGWMREVGGARAFEGMMEGEGDLVREALSSGGKKGGSDSE</sequence>
<dbReference type="GO" id="GO:0016846">
    <property type="term" value="F:carbon-sulfur lyase activity"/>
    <property type="evidence" value="ECO:0007669"/>
    <property type="project" value="InterPro"/>
</dbReference>
<dbReference type="SUPFAM" id="SSF51316">
    <property type="entry name" value="Mss4-like"/>
    <property type="match status" value="1"/>
</dbReference>
<dbReference type="OrthoDB" id="406544at2759"/>
<dbReference type="PANTHER" id="PTHR33337:SF30">
    <property type="entry name" value="DUF636 DOMAIN PROTEIN (AFU_ORTHOLOGUE AFUA_1G03180)"/>
    <property type="match status" value="1"/>
</dbReference>
<feature type="domain" description="CENP-V/GFA" evidence="6">
    <location>
        <begin position="5"/>
        <end position="141"/>
    </location>
</feature>
<dbReference type="InterPro" id="IPR006913">
    <property type="entry name" value="CENP-V/GFA"/>
</dbReference>
<evidence type="ECO:0000313" key="7">
    <source>
        <dbReference type="EMBL" id="OJD32319.1"/>
    </source>
</evidence>
<dbReference type="GO" id="GO:0046872">
    <property type="term" value="F:metal ion binding"/>
    <property type="evidence" value="ECO:0007669"/>
    <property type="project" value="UniProtKB-KW"/>
</dbReference>
<keyword evidence="2" id="KW-0479">Metal-binding</keyword>
<dbReference type="PANTHER" id="PTHR33337">
    <property type="entry name" value="GFA DOMAIN-CONTAINING PROTEIN"/>
    <property type="match status" value="1"/>
</dbReference>
<gene>
    <name evidence="7" type="ORF">BKCO1_3900079</name>
</gene>
<keyword evidence="3" id="KW-0862">Zinc</keyword>
<dbReference type="PROSITE" id="PS51891">
    <property type="entry name" value="CENP_V_GFA"/>
    <property type="match status" value="1"/>
</dbReference>
<dbReference type="AlphaFoldDB" id="A0A1J9RV96"/>
<evidence type="ECO:0000256" key="1">
    <source>
        <dbReference type="ARBA" id="ARBA00005495"/>
    </source>
</evidence>
<dbReference type="Proteomes" id="UP000183809">
    <property type="component" value="Unassembled WGS sequence"/>
</dbReference>
<evidence type="ECO:0000256" key="5">
    <source>
        <dbReference type="SAM" id="MobiDB-lite"/>
    </source>
</evidence>
<evidence type="ECO:0000259" key="6">
    <source>
        <dbReference type="PROSITE" id="PS51891"/>
    </source>
</evidence>
<organism evidence="7 8">
    <name type="scientific">Diplodia corticola</name>
    <dbReference type="NCBI Taxonomy" id="236234"/>
    <lineage>
        <taxon>Eukaryota</taxon>
        <taxon>Fungi</taxon>
        <taxon>Dikarya</taxon>
        <taxon>Ascomycota</taxon>
        <taxon>Pezizomycotina</taxon>
        <taxon>Dothideomycetes</taxon>
        <taxon>Dothideomycetes incertae sedis</taxon>
        <taxon>Botryosphaeriales</taxon>
        <taxon>Botryosphaeriaceae</taxon>
        <taxon>Diplodia</taxon>
    </lineage>
</organism>
<name>A0A1J9RV96_9PEZI</name>